<protein>
    <submittedName>
        <fullName evidence="1">Uncharacterized protein</fullName>
    </submittedName>
</protein>
<organism evidence="1 2">
    <name type="scientific">Shimwellia blattae (strain ATCC 29907 / DSM 4481 / JCM 1650 / NBRC 105725 / CDC 9005-74)</name>
    <name type="common">Escherichia blattae</name>
    <dbReference type="NCBI Taxonomy" id="630626"/>
    <lineage>
        <taxon>Bacteria</taxon>
        <taxon>Pseudomonadati</taxon>
        <taxon>Pseudomonadota</taxon>
        <taxon>Gammaproteobacteria</taxon>
        <taxon>Enterobacterales</taxon>
        <taxon>Enterobacteriaceae</taxon>
        <taxon>Shimwellia</taxon>
    </lineage>
</organism>
<dbReference type="Proteomes" id="UP000001955">
    <property type="component" value="Chromosome"/>
</dbReference>
<gene>
    <name evidence="1" type="ordered locus">EBL_c25940</name>
</gene>
<dbReference type="HOGENOM" id="CLU_2556411_0_0_6"/>
<dbReference type="AlphaFoldDB" id="I2BAX6"/>
<proteinExistence type="predicted"/>
<keyword evidence="2" id="KW-1185">Reference proteome</keyword>
<evidence type="ECO:0000313" key="1">
    <source>
        <dbReference type="EMBL" id="AFJ47680.1"/>
    </source>
</evidence>
<dbReference type="KEGG" id="ebt:EBL_c25940"/>
<sequence length="82" mass="9383">MMHLRSAISHPTLIFCINHITKTLTRDCFTRGPQGKKNNWLHPFPGAPKQSTKMVHFATIASIFMQCYKNSSLLNQHVEKMA</sequence>
<reference evidence="1 2" key="1">
    <citation type="journal article" date="2012" name="J. Bacteriol.">
        <title>Complete genome sequence of the B12-producing Shimwellia blattae strain DSM 4481, isolated from a cockroach.</title>
        <authorList>
            <person name="Brzuszkiewicz E."/>
            <person name="Waschkowitz T."/>
            <person name="Wiezer A."/>
            <person name="Daniel R."/>
        </authorList>
    </citation>
    <scope>NUCLEOTIDE SEQUENCE [LARGE SCALE GENOMIC DNA]</scope>
    <source>
        <strain evidence="2">ATCC 29907 / DSM 4481 / JCM 1650 / NBRC 105725 / CDC 9005-74</strain>
    </source>
</reference>
<dbReference type="STRING" id="630626.EBL_c25940"/>
<accession>I2BAX6</accession>
<evidence type="ECO:0000313" key="2">
    <source>
        <dbReference type="Proteomes" id="UP000001955"/>
    </source>
</evidence>
<dbReference type="EMBL" id="CP001560">
    <property type="protein sequence ID" value="AFJ47680.1"/>
    <property type="molecule type" value="Genomic_DNA"/>
</dbReference>
<name>I2BAX6_SHIBC</name>